<dbReference type="Proteomes" id="UP001172457">
    <property type="component" value="Unassembled WGS sequence"/>
</dbReference>
<dbReference type="AlphaFoldDB" id="A0AA38S6Z6"/>
<dbReference type="EMBL" id="JARYMX010000010">
    <property type="protein sequence ID" value="KAJ9536769.1"/>
    <property type="molecule type" value="Genomic_DNA"/>
</dbReference>
<proteinExistence type="predicted"/>
<gene>
    <name evidence="2" type="ORF">OSB04_un000073</name>
</gene>
<reference evidence="2" key="1">
    <citation type="submission" date="2023-03" db="EMBL/GenBank/DDBJ databases">
        <title>Chromosome-scale reference genome and RAD-based genetic map of yellow starthistle (Centaurea solstitialis) reveal putative structural variation and QTLs associated with invader traits.</title>
        <authorList>
            <person name="Reatini B."/>
            <person name="Cang F.A."/>
            <person name="Jiang Q."/>
            <person name="Mckibben M.T.W."/>
            <person name="Barker M.S."/>
            <person name="Rieseberg L.H."/>
            <person name="Dlugosch K.M."/>
        </authorList>
    </citation>
    <scope>NUCLEOTIDE SEQUENCE</scope>
    <source>
        <strain evidence="2">CAN-66</strain>
        <tissue evidence="2">Leaf</tissue>
    </source>
</reference>
<dbReference type="InterPro" id="IPR026960">
    <property type="entry name" value="RVT-Znf"/>
</dbReference>
<evidence type="ECO:0000313" key="2">
    <source>
        <dbReference type="EMBL" id="KAJ9536769.1"/>
    </source>
</evidence>
<keyword evidence="3" id="KW-1185">Reference proteome</keyword>
<organism evidence="2 3">
    <name type="scientific">Centaurea solstitialis</name>
    <name type="common">yellow star-thistle</name>
    <dbReference type="NCBI Taxonomy" id="347529"/>
    <lineage>
        <taxon>Eukaryota</taxon>
        <taxon>Viridiplantae</taxon>
        <taxon>Streptophyta</taxon>
        <taxon>Embryophyta</taxon>
        <taxon>Tracheophyta</taxon>
        <taxon>Spermatophyta</taxon>
        <taxon>Magnoliopsida</taxon>
        <taxon>eudicotyledons</taxon>
        <taxon>Gunneridae</taxon>
        <taxon>Pentapetalae</taxon>
        <taxon>asterids</taxon>
        <taxon>campanulids</taxon>
        <taxon>Asterales</taxon>
        <taxon>Asteraceae</taxon>
        <taxon>Carduoideae</taxon>
        <taxon>Cardueae</taxon>
        <taxon>Centaureinae</taxon>
        <taxon>Centaurea</taxon>
    </lineage>
</organism>
<sequence>MFGGGIGFGEGSQGEESLENWKRNVWRWNWVWRREPRGRELEELEELKVTLGNRGPSRGGKEGSVWSLDAGVGFSVKEVRRLIDGKRTPNGAATMWVKAIPKKVSVFLWRAKLGRLPVREELDKRGIDLHSLLCPCCGDEVETIDHALFGCTKLTVLWKLIERWWKTDLSGCSSIEDLLGQGFHRGSSGKVFKRWVALVGSFLYFIWSNRNKTTFGHLSGPIEDEFYRFQLQSFEWISRRDTEIALDWKMWLSDPSSG</sequence>
<name>A0AA38S6Z6_9ASTR</name>
<dbReference type="Pfam" id="PF13966">
    <property type="entry name" value="zf-RVT"/>
    <property type="match status" value="1"/>
</dbReference>
<protein>
    <recommendedName>
        <fullName evidence="1">Reverse transcriptase zinc-binding domain-containing protein</fullName>
    </recommendedName>
</protein>
<feature type="domain" description="Reverse transcriptase zinc-binding" evidence="1">
    <location>
        <begin position="74"/>
        <end position="158"/>
    </location>
</feature>
<evidence type="ECO:0000313" key="3">
    <source>
        <dbReference type="Proteomes" id="UP001172457"/>
    </source>
</evidence>
<comment type="caution">
    <text evidence="2">The sequence shown here is derived from an EMBL/GenBank/DDBJ whole genome shotgun (WGS) entry which is preliminary data.</text>
</comment>
<evidence type="ECO:0000259" key="1">
    <source>
        <dbReference type="Pfam" id="PF13966"/>
    </source>
</evidence>
<accession>A0AA38S6Z6</accession>